<dbReference type="Pfam" id="PF00134">
    <property type="entry name" value="Cyclin_N"/>
    <property type="match status" value="1"/>
</dbReference>
<dbReference type="InterPro" id="IPR006671">
    <property type="entry name" value="Cyclin_N"/>
</dbReference>
<feature type="domain" description="Cyclin-like" evidence="5">
    <location>
        <begin position="39"/>
        <end position="120"/>
    </location>
</feature>
<comment type="caution">
    <text evidence="6">The sequence shown here is derived from an EMBL/GenBank/DDBJ whole genome shotgun (WGS) entry which is preliminary data.</text>
</comment>
<dbReference type="InterPro" id="IPR039361">
    <property type="entry name" value="Cyclin"/>
</dbReference>
<dbReference type="InterPro" id="IPR004367">
    <property type="entry name" value="Cyclin_C-dom"/>
</dbReference>
<accession>A0ABR4I9U7</accession>
<dbReference type="InterPro" id="IPR036915">
    <property type="entry name" value="Cyclin-like_sf"/>
</dbReference>
<keyword evidence="1" id="KW-0132">Cell division</keyword>
<comment type="similarity">
    <text evidence="4">Belongs to the cyclin family.</text>
</comment>
<evidence type="ECO:0000256" key="3">
    <source>
        <dbReference type="ARBA" id="ARBA00023306"/>
    </source>
</evidence>
<keyword evidence="2 4" id="KW-0195">Cyclin</keyword>
<evidence type="ECO:0000256" key="2">
    <source>
        <dbReference type="ARBA" id="ARBA00023127"/>
    </source>
</evidence>
<dbReference type="PROSITE" id="PS00292">
    <property type="entry name" value="CYCLINS"/>
    <property type="match status" value="1"/>
</dbReference>
<evidence type="ECO:0000259" key="5">
    <source>
        <dbReference type="SMART" id="SM00385"/>
    </source>
</evidence>
<dbReference type="InterPro" id="IPR048258">
    <property type="entry name" value="Cyclins_cyclin-box"/>
</dbReference>
<dbReference type="InterPro" id="IPR046965">
    <property type="entry name" value="Cyclin_A/B-like"/>
</dbReference>
<evidence type="ECO:0000313" key="6">
    <source>
        <dbReference type="EMBL" id="KAL2823633.1"/>
    </source>
</evidence>
<dbReference type="SMART" id="SM00385">
    <property type="entry name" value="CYCLIN"/>
    <property type="match status" value="1"/>
</dbReference>
<dbReference type="Proteomes" id="UP001610446">
    <property type="component" value="Unassembled WGS sequence"/>
</dbReference>
<organism evidence="6 7">
    <name type="scientific">Aspergillus pseudoustus</name>
    <dbReference type="NCBI Taxonomy" id="1810923"/>
    <lineage>
        <taxon>Eukaryota</taxon>
        <taxon>Fungi</taxon>
        <taxon>Dikarya</taxon>
        <taxon>Ascomycota</taxon>
        <taxon>Pezizomycotina</taxon>
        <taxon>Eurotiomycetes</taxon>
        <taxon>Eurotiomycetidae</taxon>
        <taxon>Eurotiales</taxon>
        <taxon>Aspergillaceae</taxon>
        <taxon>Aspergillus</taxon>
        <taxon>Aspergillus subgen. Nidulantes</taxon>
    </lineage>
</organism>
<protein>
    <submittedName>
        <fullName evidence="6">Cyclin-like protein</fullName>
    </submittedName>
</protein>
<dbReference type="InterPro" id="IPR013763">
    <property type="entry name" value="Cyclin-like_dom"/>
</dbReference>
<dbReference type="Gene3D" id="1.10.472.10">
    <property type="entry name" value="Cyclin-like"/>
    <property type="match status" value="2"/>
</dbReference>
<evidence type="ECO:0000313" key="7">
    <source>
        <dbReference type="Proteomes" id="UP001610446"/>
    </source>
</evidence>
<dbReference type="EMBL" id="JBFXLU010000633">
    <property type="protein sequence ID" value="KAL2823633.1"/>
    <property type="molecule type" value="Genomic_DNA"/>
</dbReference>
<evidence type="ECO:0000256" key="4">
    <source>
        <dbReference type="RuleBase" id="RU000383"/>
    </source>
</evidence>
<reference evidence="6 7" key="1">
    <citation type="submission" date="2024-07" db="EMBL/GenBank/DDBJ databases">
        <title>Section-level genome sequencing and comparative genomics of Aspergillus sections Usti and Cavernicolus.</title>
        <authorList>
            <consortium name="Lawrence Berkeley National Laboratory"/>
            <person name="Nybo J.L."/>
            <person name="Vesth T.C."/>
            <person name="Theobald S."/>
            <person name="Frisvad J.C."/>
            <person name="Larsen T.O."/>
            <person name="Kjaerboelling I."/>
            <person name="Rothschild-Mancinelli K."/>
            <person name="Lyhne E.K."/>
            <person name="Kogle M.E."/>
            <person name="Barry K."/>
            <person name="Clum A."/>
            <person name="Na H."/>
            <person name="Ledsgaard L."/>
            <person name="Lin J."/>
            <person name="Lipzen A."/>
            <person name="Kuo A."/>
            <person name="Riley R."/>
            <person name="Mondo S."/>
            <person name="Labutti K."/>
            <person name="Haridas S."/>
            <person name="Pangalinan J."/>
            <person name="Salamov A.A."/>
            <person name="Simmons B.A."/>
            <person name="Magnuson J.K."/>
            <person name="Chen J."/>
            <person name="Drula E."/>
            <person name="Henrissat B."/>
            <person name="Wiebenga A."/>
            <person name="Lubbers R.J."/>
            <person name="Gomes A.C."/>
            <person name="Makela M.R."/>
            <person name="Stajich J."/>
            <person name="Grigoriev I.V."/>
            <person name="Mortensen U.H."/>
            <person name="De Vries R.P."/>
            <person name="Baker S.E."/>
            <person name="Andersen M.R."/>
        </authorList>
    </citation>
    <scope>NUCLEOTIDE SEQUENCE [LARGE SCALE GENOMIC DNA]</scope>
    <source>
        <strain evidence="6 7">CBS 123904</strain>
    </source>
</reference>
<dbReference type="SUPFAM" id="SSF47954">
    <property type="entry name" value="Cyclin-like"/>
    <property type="match status" value="2"/>
</dbReference>
<evidence type="ECO:0000256" key="1">
    <source>
        <dbReference type="ARBA" id="ARBA00022618"/>
    </source>
</evidence>
<keyword evidence="7" id="KW-1185">Reference proteome</keyword>
<dbReference type="PANTHER" id="PTHR10177">
    <property type="entry name" value="CYCLINS"/>
    <property type="match status" value="1"/>
</dbReference>
<dbReference type="PIRSF" id="PIRSF001771">
    <property type="entry name" value="Cyclin_A_B_D_E"/>
    <property type="match status" value="1"/>
</dbReference>
<proteinExistence type="inferred from homology"/>
<sequence>MATRFFDIYENERSAKLLPDIYCMANHSISIPIRSVLVKWVAQVHHGLHLLPETFFLSVNYLDRYFSRTWVSFQELQLCGAIAIALAAKYEERRCPRVRDIVTTTYTLDEVRRAESRMLAVLQYDLGWPGPMCFLRIISAVDSVDREAYSLAGTFLRMITIDGRFVGSRASLLAAGAYCLARLILRKGPWVCFPSALGS</sequence>
<name>A0ABR4I9U7_9EURO</name>
<keyword evidence="3" id="KW-0131">Cell cycle</keyword>
<dbReference type="Pfam" id="PF02984">
    <property type="entry name" value="Cyclin_C"/>
    <property type="match status" value="1"/>
</dbReference>
<gene>
    <name evidence="6" type="ORF">BJY01DRAFT_256593</name>
</gene>